<dbReference type="AlphaFoldDB" id="A0A1J5QHT0"/>
<proteinExistence type="predicted"/>
<evidence type="ECO:0000256" key="1">
    <source>
        <dbReference type="SAM" id="MobiDB-lite"/>
    </source>
</evidence>
<reference evidence="2" key="1">
    <citation type="submission" date="2016-10" db="EMBL/GenBank/DDBJ databases">
        <title>Sequence of Gallionella enrichment culture.</title>
        <authorList>
            <person name="Poehlein A."/>
            <person name="Muehling M."/>
            <person name="Daniel R."/>
        </authorList>
    </citation>
    <scope>NUCLEOTIDE SEQUENCE</scope>
</reference>
<dbReference type="PANTHER" id="PTHR34374">
    <property type="entry name" value="LARGE RIBOSOMAL RNA SUBUNIT ACCUMULATION PROTEIN YCED HOMOLOG 1, CHLOROPLASTIC"/>
    <property type="match status" value="1"/>
</dbReference>
<dbReference type="InterPro" id="IPR003772">
    <property type="entry name" value="YceD"/>
</dbReference>
<evidence type="ECO:0008006" key="3">
    <source>
        <dbReference type="Google" id="ProtNLM"/>
    </source>
</evidence>
<dbReference type="Pfam" id="PF02620">
    <property type="entry name" value="YceD"/>
    <property type="match status" value="1"/>
</dbReference>
<accession>A0A1J5QHT0</accession>
<sequence length="216" mass="23666">MSSANRRSNKHLDPKGPFVIDTHDLPRSPGSMREITRQVQAPHHIGNDVIGIAEGAPVEFSMRLEAVVEGVLITGRATATATGECVRCLEPMTLPLDLHFQELFTYEPESRDRKKEIDLDDVDPLPELVDEMADLEPALIDAAVLNLPYQPHCRPDCPGLCPECGELLSNDPTHQHAATDTRWSGLAGLVFEDSASVGDTKHLSDDGSSQHEQEES</sequence>
<evidence type="ECO:0000313" key="2">
    <source>
        <dbReference type="EMBL" id="OIQ75549.1"/>
    </source>
</evidence>
<feature type="compositionally biased region" description="Basic and acidic residues" evidence="1">
    <location>
        <begin position="199"/>
        <end position="216"/>
    </location>
</feature>
<gene>
    <name evidence="2" type="ORF">GALL_427820</name>
</gene>
<name>A0A1J5QHT0_9ZZZZ</name>
<feature type="region of interest" description="Disordered" evidence="1">
    <location>
        <begin position="1"/>
        <end position="29"/>
    </location>
</feature>
<feature type="region of interest" description="Disordered" evidence="1">
    <location>
        <begin position="195"/>
        <end position="216"/>
    </location>
</feature>
<organism evidence="2">
    <name type="scientific">mine drainage metagenome</name>
    <dbReference type="NCBI Taxonomy" id="410659"/>
    <lineage>
        <taxon>unclassified sequences</taxon>
        <taxon>metagenomes</taxon>
        <taxon>ecological metagenomes</taxon>
    </lineage>
</organism>
<protein>
    <recommendedName>
        <fullName evidence="3">DUF177 domain-containing protein</fullName>
    </recommendedName>
</protein>
<comment type="caution">
    <text evidence="2">The sequence shown here is derived from an EMBL/GenBank/DDBJ whole genome shotgun (WGS) entry which is preliminary data.</text>
</comment>
<dbReference type="PANTHER" id="PTHR34374:SF1">
    <property type="entry name" value="LARGE RIBOSOMAL RNA SUBUNIT ACCUMULATION PROTEIN YCED HOMOLOG 1, CHLOROPLASTIC"/>
    <property type="match status" value="1"/>
</dbReference>
<dbReference type="EMBL" id="MLJW01002132">
    <property type="protein sequence ID" value="OIQ75549.1"/>
    <property type="molecule type" value="Genomic_DNA"/>
</dbReference>